<evidence type="ECO:0000256" key="6">
    <source>
        <dbReference type="ARBA" id="ARBA00023242"/>
    </source>
</evidence>
<comment type="subcellular location">
    <subcellularLocation>
        <location evidence="1">Nucleus</location>
        <location evidence="1">Nucleolus</location>
    </subcellularLocation>
</comment>
<dbReference type="GO" id="GO:0030687">
    <property type="term" value="C:preribosome, large subunit precursor"/>
    <property type="evidence" value="ECO:0007669"/>
    <property type="project" value="TreeGrafter"/>
</dbReference>
<dbReference type="InterPro" id="IPR001680">
    <property type="entry name" value="WD40_rpt"/>
</dbReference>
<dbReference type="GO" id="GO:0043021">
    <property type="term" value="F:ribonucleoprotein complex binding"/>
    <property type="evidence" value="ECO:0007669"/>
    <property type="project" value="TreeGrafter"/>
</dbReference>
<dbReference type="SUPFAM" id="SSF50978">
    <property type="entry name" value="WD40 repeat-like"/>
    <property type="match status" value="1"/>
</dbReference>
<reference evidence="8" key="1">
    <citation type="submission" date="2021-01" db="EMBL/GenBank/DDBJ databases">
        <authorList>
            <person name="Corre E."/>
            <person name="Pelletier E."/>
            <person name="Niang G."/>
            <person name="Scheremetjew M."/>
            <person name="Finn R."/>
            <person name="Kale V."/>
            <person name="Holt S."/>
            <person name="Cochrane G."/>
            <person name="Meng A."/>
            <person name="Brown T."/>
            <person name="Cohen L."/>
        </authorList>
    </citation>
    <scope>NUCLEOTIDE SEQUENCE</scope>
    <source>
        <strain evidence="8">CCMP1413</strain>
    </source>
</reference>
<dbReference type="Pfam" id="PF00400">
    <property type="entry name" value="WD40"/>
    <property type="match status" value="4"/>
</dbReference>
<dbReference type="PANTHER" id="PTHR17605">
    <property type="entry name" value="RIBOSOME BIOGENESIS PROTEIN BOP1 BLOCK OF PROLIFERATION 1 PROTEIN"/>
    <property type="match status" value="1"/>
</dbReference>
<dbReference type="EMBL" id="HBDZ01015297">
    <property type="protein sequence ID" value="CAD8250257.1"/>
    <property type="molecule type" value="Transcribed_RNA"/>
</dbReference>
<evidence type="ECO:0000256" key="5">
    <source>
        <dbReference type="ARBA" id="ARBA00022737"/>
    </source>
</evidence>
<evidence type="ECO:0000256" key="3">
    <source>
        <dbReference type="ARBA" id="ARBA00022552"/>
    </source>
</evidence>
<dbReference type="InterPro" id="IPR028598">
    <property type="entry name" value="BOP1/Erb1"/>
</dbReference>
<proteinExistence type="predicted"/>
<keyword evidence="5" id="KW-0677">Repeat</keyword>
<dbReference type="FunFam" id="2.130.10.10:FF:000576">
    <property type="entry name" value="Ribosome biogenesis protein ERB1"/>
    <property type="match status" value="1"/>
</dbReference>
<accession>A0A7R9U0G2</accession>
<dbReference type="Pfam" id="PF08145">
    <property type="entry name" value="BOP1NT"/>
    <property type="match status" value="1"/>
</dbReference>
<dbReference type="SMART" id="SM00320">
    <property type="entry name" value="WD40"/>
    <property type="match status" value="6"/>
</dbReference>
<evidence type="ECO:0000256" key="4">
    <source>
        <dbReference type="ARBA" id="ARBA00022574"/>
    </source>
</evidence>
<dbReference type="InterPro" id="IPR036322">
    <property type="entry name" value="WD40_repeat_dom_sf"/>
</dbReference>
<keyword evidence="2" id="KW-0690">Ribosome biogenesis</keyword>
<dbReference type="GO" id="GO:0070545">
    <property type="term" value="C:PeBoW complex"/>
    <property type="evidence" value="ECO:0007669"/>
    <property type="project" value="TreeGrafter"/>
</dbReference>
<dbReference type="InterPro" id="IPR012953">
    <property type="entry name" value="BOP1_N_dom"/>
</dbReference>
<sequence length="606" mass="66295">MDALVARSADPSAWRTLYDEKNDEHIVLSREEIGMIQRIRKGAMPHAEVDPYPEWEDTFHYEGGPLSSAPEPKRRFIPSKWEAQKVVKLVRALRHGWIKNEKKEAEKPRGPYLIWDEGGDEETTRAANGLAYIPAPKAKLPGHEESYNPPDEYLPTEEERAALQLVDDDDRPDYVPQRFGSLRHVPAYGQFIHERFERCLDLYLCHRKRKSRIHMDPKDLLPKLPKPRELRPFPCQSGMVYEGHAAPVSALGADSTGQWLASCDRAGVVRVFEVSTARCVHAWRLATVDAFSDVCTCLAWNPRLPVLAVGVGASVFLLATETGPAEARAEAAELLGAGDGGADEDAGGEKGGLCSWEEGLPEGCSGAADPSSGEGDGSGGGADRYAAIRVRCKHAVSSVAWHFRGDYFVHTAPAGASASVLVHQLSRRSSQNPFRKNKGRVSAACFHPSKPFLFVATQHHVRCYNLLKQSLAKKLMPGSSGVSCMAVHPGGDNLVVGTVDSRVSWFDMDLSTKPYKALRAHSGGVRSVAFHPRLPLLASCADDGAAHVLHGRVFDDLLQSALIVPLRVLRGHATNKGEGVLACAFHPRQPWLFTAGVDNAVSLWVE</sequence>
<keyword evidence="3" id="KW-0698">rRNA processing</keyword>
<evidence type="ECO:0000259" key="7">
    <source>
        <dbReference type="SMART" id="SM01035"/>
    </source>
</evidence>
<dbReference type="InterPro" id="IPR015943">
    <property type="entry name" value="WD40/YVTN_repeat-like_dom_sf"/>
</dbReference>
<evidence type="ECO:0000313" key="8">
    <source>
        <dbReference type="EMBL" id="CAD8250257.1"/>
    </source>
</evidence>
<organism evidence="8">
    <name type="scientific">Prasinoderma coloniale</name>
    <dbReference type="NCBI Taxonomy" id="156133"/>
    <lineage>
        <taxon>Eukaryota</taxon>
        <taxon>Viridiplantae</taxon>
        <taxon>Prasinodermophyta</taxon>
        <taxon>Prasinodermophyceae</taxon>
        <taxon>Prasinodermales</taxon>
        <taxon>Prasinodermaceae</taxon>
        <taxon>Prasinoderma</taxon>
    </lineage>
</organism>
<dbReference type="SMART" id="SM01035">
    <property type="entry name" value="BOP1NT"/>
    <property type="match status" value="1"/>
</dbReference>
<gene>
    <name evidence="8" type="ORF">PCOL08062_LOCUS11789</name>
</gene>
<dbReference type="PANTHER" id="PTHR17605:SF0">
    <property type="entry name" value="RIBOSOME BIOGENESIS PROTEIN BOP1"/>
    <property type="match status" value="1"/>
</dbReference>
<keyword evidence="4" id="KW-0853">WD repeat</keyword>
<feature type="domain" description="BOP1 N-terminal" evidence="7">
    <location>
        <begin position="1"/>
        <end position="234"/>
    </location>
</feature>
<dbReference type="GO" id="GO:0000463">
    <property type="term" value="P:maturation of LSU-rRNA from tricistronic rRNA transcript (SSU-rRNA, 5.8S rRNA, LSU-rRNA)"/>
    <property type="evidence" value="ECO:0007669"/>
    <property type="project" value="TreeGrafter"/>
</dbReference>
<name>A0A7R9U0G2_9VIRI</name>
<evidence type="ECO:0000256" key="1">
    <source>
        <dbReference type="ARBA" id="ARBA00004604"/>
    </source>
</evidence>
<dbReference type="AlphaFoldDB" id="A0A7R9U0G2"/>
<keyword evidence="6" id="KW-0539">Nucleus</keyword>
<evidence type="ECO:0000256" key="2">
    <source>
        <dbReference type="ARBA" id="ARBA00022517"/>
    </source>
</evidence>
<protein>
    <recommendedName>
        <fullName evidence="7">BOP1 N-terminal domain-containing protein</fullName>
    </recommendedName>
</protein>
<dbReference type="Gene3D" id="2.130.10.10">
    <property type="entry name" value="YVTN repeat-like/Quinoprotein amine dehydrogenase"/>
    <property type="match status" value="1"/>
</dbReference>